<keyword evidence="2" id="KW-1185">Reference proteome</keyword>
<dbReference type="Pfam" id="PF13432">
    <property type="entry name" value="TPR_16"/>
    <property type="match status" value="1"/>
</dbReference>
<comment type="caution">
    <text evidence="1">The sequence shown here is derived from an EMBL/GenBank/DDBJ whole genome shotgun (WGS) entry which is preliminary data.</text>
</comment>
<dbReference type="SUPFAM" id="SSF56935">
    <property type="entry name" value="Porins"/>
    <property type="match status" value="1"/>
</dbReference>
<protein>
    <submittedName>
        <fullName evidence="1">Tetratricopeptide repeat protein</fullName>
    </submittedName>
</protein>
<dbReference type="InterPro" id="IPR011990">
    <property type="entry name" value="TPR-like_helical_dom_sf"/>
</dbReference>
<dbReference type="SUPFAM" id="SSF48452">
    <property type="entry name" value="TPR-like"/>
    <property type="match status" value="1"/>
</dbReference>
<name>A0A5B0V946_9GAMM</name>
<evidence type="ECO:0000313" key="2">
    <source>
        <dbReference type="Proteomes" id="UP000323161"/>
    </source>
</evidence>
<dbReference type="AlphaFoldDB" id="A0A5B0V946"/>
<accession>A0A5B0V946</accession>
<evidence type="ECO:0000313" key="1">
    <source>
        <dbReference type="EMBL" id="KAA1170693.1"/>
    </source>
</evidence>
<dbReference type="Gene3D" id="1.25.40.10">
    <property type="entry name" value="Tetratricopeptide repeat domain"/>
    <property type="match status" value="1"/>
</dbReference>
<reference evidence="1 2" key="1">
    <citation type="submission" date="2019-08" db="EMBL/GenBank/DDBJ databases">
        <title>Marinobacter ZYF650 sp. nov., a marine bacterium isolated from seawater of the Mariana trench.</title>
        <authorList>
            <person name="Ahmad W."/>
        </authorList>
    </citation>
    <scope>NUCLEOTIDE SEQUENCE [LARGE SCALE GENOMIC DNA]</scope>
    <source>
        <strain evidence="1 2">ZYF650</strain>
    </source>
</reference>
<dbReference type="EMBL" id="VTUU01000015">
    <property type="protein sequence ID" value="KAA1170693.1"/>
    <property type="molecule type" value="Genomic_DNA"/>
</dbReference>
<dbReference type="Proteomes" id="UP000323161">
    <property type="component" value="Unassembled WGS sequence"/>
</dbReference>
<sequence>MLLPGSANAGQSLAILPAISSFHFLSNPGASCLLCKRIAVCLLWFAVAGAAQATTDKKAAESLNTGVILFQSGDLVAARDSFLEAEALGLHSPSLTYNLAVVYYRLGDYGAAEERFRSLLESGDRTLAEYNLGLVALANGDQEAARSWFLSVSETGGRGKLQQMADTQLGRLSGREDAGGYQGVLSLAGGYDSNIAGLPDAGASSKGGAFTEGFAAGSYDLYTWQGSSFGLDGVLYTRRYPSDSDYDSSLIQGGMFWRQNLENAEQGVGIVLSQSWFGGDTFETRYGLEAERQWLACGGGFDLECSVDVAAALIQGGSRYRAYDGDWYRIRLSVAKRAGPWRLSGQYRWTLENREDLTYSDQFVSLSPQHHRLELAARYVLKQDLMLGVESAFRFSRYQDPHVYDQDGTLVSERRVDRRINASLFAEQWLTDRWMIRGEWQYQDTDSSIEVYGYRRHTVMLGIEGVFGPG</sequence>
<proteinExistence type="predicted"/>
<gene>
    <name evidence="1" type="ORF">FWJ25_18355</name>
</gene>
<organism evidence="1 2">
    <name type="scientific">Marinobacter salinexigens</name>
    <dbReference type="NCBI Taxonomy" id="2919747"/>
    <lineage>
        <taxon>Bacteria</taxon>
        <taxon>Pseudomonadati</taxon>
        <taxon>Pseudomonadota</taxon>
        <taxon>Gammaproteobacteria</taxon>
        <taxon>Pseudomonadales</taxon>
        <taxon>Marinobacteraceae</taxon>
        <taxon>Marinobacter</taxon>
    </lineage>
</organism>